<dbReference type="PANTHER" id="PTHR45947:SF3">
    <property type="entry name" value="SULFOQUINOVOSYL TRANSFERASE SQD2"/>
    <property type="match status" value="1"/>
</dbReference>
<accession>A0A853IA25</accession>
<sequence>MKQTIAFYAPLKSPFHTVPSGEQRIAQLFWLACEKAGFKPVWADSLRSYDRGDITRQQRLAKVGERKAHRLIQRWQQLPPSQQPVLWLTYHLYHKAPDYIGPMVSQALNIPYVLVEASYAAKQQYGPWAPGLAASVQAIQQASSILSLNPGDIPGLQQVLGDNDRIHLIKPFINPVVINENKSQLRQQLSKQWQLPVTSNWLLTVAMLRPRDKQQSYQYLSQILPQLTDLDWHWVVVGDGKVRTEIQGYFGGLTERTRWVGGLAEQEVTSWLTAADLLIWPAINEALGMVFLEAQAAGLPSVAGAEVGVASLFDQKHPAGVLLATEPPSDFANAIRQLLLDKTAREQLGQRGVQHVAQYHSLQSTSIWLKNHFSSLINK</sequence>
<organism evidence="2 3">
    <name type="scientific">Spartinivicinus marinus</name>
    <dbReference type="NCBI Taxonomy" id="2994442"/>
    <lineage>
        <taxon>Bacteria</taxon>
        <taxon>Pseudomonadati</taxon>
        <taxon>Pseudomonadota</taxon>
        <taxon>Gammaproteobacteria</taxon>
        <taxon>Oceanospirillales</taxon>
        <taxon>Zooshikellaceae</taxon>
        <taxon>Spartinivicinus</taxon>
    </lineage>
</organism>
<dbReference type="RefSeq" id="WP_180569529.1">
    <property type="nucleotide sequence ID" value="NZ_JACCKB010000026.1"/>
</dbReference>
<dbReference type="Gene3D" id="3.40.50.2000">
    <property type="entry name" value="Glycogen Phosphorylase B"/>
    <property type="match status" value="2"/>
</dbReference>
<keyword evidence="3" id="KW-1185">Reference proteome</keyword>
<protein>
    <submittedName>
        <fullName evidence="2">Glycosyltransferase family 4 protein</fullName>
    </submittedName>
</protein>
<proteinExistence type="predicted"/>
<dbReference type="CDD" id="cd03801">
    <property type="entry name" value="GT4_PimA-like"/>
    <property type="match status" value="1"/>
</dbReference>
<evidence type="ECO:0000313" key="2">
    <source>
        <dbReference type="EMBL" id="NYZ67508.1"/>
    </source>
</evidence>
<dbReference type="EMBL" id="JACCKB010000026">
    <property type="protein sequence ID" value="NYZ67508.1"/>
    <property type="molecule type" value="Genomic_DNA"/>
</dbReference>
<dbReference type="PANTHER" id="PTHR45947">
    <property type="entry name" value="SULFOQUINOVOSYL TRANSFERASE SQD2"/>
    <property type="match status" value="1"/>
</dbReference>
<reference evidence="2 3" key="1">
    <citation type="submission" date="2020-07" db="EMBL/GenBank/DDBJ databases">
        <title>Endozoicomonas sp. nov., isolated from sediment.</title>
        <authorList>
            <person name="Gu T."/>
        </authorList>
    </citation>
    <scope>NUCLEOTIDE SEQUENCE [LARGE SCALE GENOMIC DNA]</scope>
    <source>
        <strain evidence="2 3">SM1973</strain>
    </source>
</reference>
<dbReference type="Pfam" id="PF00534">
    <property type="entry name" value="Glycos_transf_1"/>
    <property type="match status" value="1"/>
</dbReference>
<feature type="domain" description="Glycosyl transferase family 1" evidence="1">
    <location>
        <begin position="188"/>
        <end position="352"/>
    </location>
</feature>
<name>A0A853IA25_9GAMM</name>
<dbReference type="AlphaFoldDB" id="A0A853IA25"/>
<dbReference type="Proteomes" id="UP000569732">
    <property type="component" value="Unassembled WGS sequence"/>
</dbReference>
<dbReference type="InterPro" id="IPR001296">
    <property type="entry name" value="Glyco_trans_1"/>
</dbReference>
<gene>
    <name evidence="2" type="ORF">H0A36_15935</name>
</gene>
<dbReference type="GO" id="GO:0016757">
    <property type="term" value="F:glycosyltransferase activity"/>
    <property type="evidence" value="ECO:0007669"/>
    <property type="project" value="InterPro"/>
</dbReference>
<comment type="caution">
    <text evidence="2">The sequence shown here is derived from an EMBL/GenBank/DDBJ whole genome shotgun (WGS) entry which is preliminary data.</text>
</comment>
<dbReference type="SUPFAM" id="SSF53756">
    <property type="entry name" value="UDP-Glycosyltransferase/glycogen phosphorylase"/>
    <property type="match status" value="1"/>
</dbReference>
<evidence type="ECO:0000313" key="3">
    <source>
        <dbReference type="Proteomes" id="UP000569732"/>
    </source>
</evidence>
<evidence type="ECO:0000259" key="1">
    <source>
        <dbReference type="Pfam" id="PF00534"/>
    </source>
</evidence>
<dbReference type="InterPro" id="IPR050194">
    <property type="entry name" value="Glycosyltransferase_grp1"/>
</dbReference>